<sequence>MSSTDPVVEVSEPLKDEELQRRILNADDFVVKNVKPLKDEEIQRRILNADDFVVKNAPPTVRYIPNFIDEEMEEYLLWQVENAPKPKWEFLKNRRLQNWGGMVGKKGLIADNNMPQWLDMLIDKIMEVQNTFPEGNRPNHVLVNEYLPGQGIMPHTDGPAFFPMVSTISLGSHTFLDFYQPIDEENMKPLEERYVGSMLIQPRSLILIKDEAYHCKLHGIEERKTDVITDKIFNKPAKLSVGSEMERGTRVSLTIRNVPIVNKNLMNLLMNKG</sequence>
<reference evidence="2" key="1">
    <citation type="submission" date="2022-11" db="UniProtKB">
        <authorList>
            <consortium name="WormBaseParasite"/>
        </authorList>
    </citation>
    <scope>IDENTIFICATION</scope>
</reference>
<proteinExistence type="predicted"/>
<evidence type="ECO:0000313" key="2">
    <source>
        <dbReference type="WBParaSite" id="JU765_v2.g10366.t2"/>
    </source>
</evidence>
<dbReference type="WBParaSite" id="JU765_v2.g10366.t2">
    <property type="protein sequence ID" value="JU765_v2.g10366.t2"/>
    <property type="gene ID" value="JU765_v2.g10366"/>
</dbReference>
<dbReference type="Proteomes" id="UP000887576">
    <property type="component" value="Unplaced"/>
</dbReference>
<evidence type="ECO:0000313" key="1">
    <source>
        <dbReference type="Proteomes" id="UP000887576"/>
    </source>
</evidence>
<name>A0AC34PVT9_9BILA</name>
<protein>
    <submittedName>
        <fullName evidence="2">Fe2OG dioxygenase domain-containing protein</fullName>
    </submittedName>
</protein>
<accession>A0AC34PVT9</accession>
<organism evidence="1 2">
    <name type="scientific">Panagrolaimus sp. JU765</name>
    <dbReference type="NCBI Taxonomy" id="591449"/>
    <lineage>
        <taxon>Eukaryota</taxon>
        <taxon>Metazoa</taxon>
        <taxon>Ecdysozoa</taxon>
        <taxon>Nematoda</taxon>
        <taxon>Chromadorea</taxon>
        <taxon>Rhabditida</taxon>
        <taxon>Tylenchina</taxon>
        <taxon>Panagrolaimomorpha</taxon>
        <taxon>Panagrolaimoidea</taxon>
        <taxon>Panagrolaimidae</taxon>
        <taxon>Panagrolaimus</taxon>
    </lineage>
</organism>